<keyword evidence="2" id="KW-1185">Reference proteome</keyword>
<reference evidence="1 2" key="2">
    <citation type="submission" date="2020-02" db="EMBL/GenBank/DDBJ databases">
        <title>Candidatus Galacturonibacter soehngenii shows hetero-acetogenic catabolism of galacturonic acid but lacks a canonical carbon monoxide dehydrogenase/acetyl-CoA synthase complex.</title>
        <authorList>
            <person name="Diender M."/>
            <person name="Stouten G.R."/>
            <person name="Petersen J.F."/>
            <person name="Nielsen P.H."/>
            <person name="Dueholm M.S."/>
            <person name="Pronk J.T."/>
            <person name="Van Loosdrecht M.C.M."/>
        </authorList>
    </citation>
    <scope>NUCLEOTIDE SEQUENCE [LARGE SCALE GENOMIC DNA]</scope>
    <source>
        <strain evidence="1">GalUA</strain>
    </source>
</reference>
<gene>
    <name evidence="1" type="ORF">F7O84_08375</name>
</gene>
<evidence type="ECO:0000313" key="1">
    <source>
        <dbReference type="EMBL" id="KAB1437608.1"/>
    </source>
</evidence>
<dbReference type="OrthoDB" id="2053074at2"/>
<reference evidence="1 2" key="1">
    <citation type="submission" date="2019-09" db="EMBL/GenBank/DDBJ databases">
        <authorList>
            <person name="Valk L.C."/>
        </authorList>
    </citation>
    <scope>NUCLEOTIDE SEQUENCE [LARGE SCALE GENOMIC DNA]</scope>
    <source>
        <strain evidence="1">GalUA</strain>
    </source>
</reference>
<dbReference type="RefSeq" id="WP_151144130.1">
    <property type="nucleotide sequence ID" value="NZ_WAGX01000005.1"/>
</dbReference>
<proteinExistence type="predicted"/>
<accession>A0A7V7QJS5</accession>
<name>A0A7V7QJS5_9FIRM</name>
<comment type="caution">
    <text evidence="1">The sequence shown here is derived from an EMBL/GenBank/DDBJ whole genome shotgun (WGS) entry which is preliminary data.</text>
</comment>
<dbReference type="AlphaFoldDB" id="A0A7V7QJS5"/>
<dbReference type="EMBL" id="WAGX01000005">
    <property type="protein sequence ID" value="KAB1437608.1"/>
    <property type="molecule type" value="Genomic_DNA"/>
</dbReference>
<dbReference type="Proteomes" id="UP000461768">
    <property type="component" value="Unassembled WGS sequence"/>
</dbReference>
<protein>
    <submittedName>
        <fullName evidence="1">Uncharacterized protein</fullName>
    </submittedName>
</protein>
<evidence type="ECO:0000313" key="2">
    <source>
        <dbReference type="Proteomes" id="UP000461768"/>
    </source>
</evidence>
<organism evidence="1 2">
    <name type="scientific">Candidatus Galacturonatibacter soehngenii</name>
    <dbReference type="NCBI Taxonomy" id="2307010"/>
    <lineage>
        <taxon>Bacteria</taxon>
        <taxon>Bacillati</taxon>
        <taxon>Bacillota</taxon>
        <taxon>Clostridia</taxon>
        <taxon>Lachnospirales</taxon>
        <taxon>Lachnospiraceae</taxon>
        <taxon>Candidatus Galacturonatibacter</taxon>
    </lineage>
</organism>
<sequence>MDTIKELQKAFMQNKEEDWIDKERKLMNDIVNYTCSQNGTSAIQGYESSAVLAFLEKPAEEVKEILKIETMDAKELQTLMYALAPKVKKFGNFMTTKSF</sequence>